<evidence type="ECO:0000256" key="1">
    <source>
        <dbReference type="SAM" id="MobiDB-lite"/>
    </source>
</evidence>
<accession>A0ABZ1JPW8</accession>
<evidence type="ECO:0000313" key="2">
    <source>
        <dbReference type="EMBL" id="WTP53352.1"/>
    </source>
</evidence>
<feature type="compositionally biased region" description="Gly residues" evidence="1">
    <location>
        <begin position="20"/>
        <end position="29"/>
    </location>
</feature>
<dbReference type="EMBL" id="CP108133">
    <property type="protein sequence ID" value="WTP53352.1"/>
    <property type="molecule type" value="Genomic_DNA"/>
</dbReference>
<reference evidence="2" key="1">
    <citation type="submission" date="2022-10" db="EMBL/GenBank/DDBJ databases">
        <title>The complete genomes of actinobacterial strains from the NBC collection.</title>
        <authorList>
            <person name="Joergensen T.S."/>
            <person name="Alvarez Arevalo M."/>
            <person name="Sterndorff E.B."/>
            <person name="Faurdal D."/>
            <person name="Vuksanovic O."/>
            <person name="Mourched A.-S."/>
            <person name="Charusanti P."/>
            <person name="Shaw S."/>
            <person name="Blin K."/>
            <person name="Weber T."/>
        </authorList>
    </citation>
    <scope>NUCLEOTIDE SEQUENCE</scope>
    <source>
        <strain evidence="2">NBC_00189</strain>
    </source>
</reference>
<organism evidence="2 3">
    <name type="scientific">Streptomyces tauricus</name>
    <dbReference type="NCBI Taxonomy" id="68274"/>
    <lineage>
        <taxon>Bacteria</taxon>
        <taxon>Bacillati</taxon>
        <taxon>Actinomycetota</taxon>
        <taxon>Actinomycetes</taxon>
        <taxon>Kitasatosporales</taxon>
        <taxon>Streptomycetaceae</taxon>
        <taxon>Streptomyces</taxon>
        <taxon>Streptomyces aurantiacus group</taxon>
    </lineage>
</organism>
<feature type="region of interest" description="Disordered" evidence="1">
    <location>
        <begin position="1"/>
        <end position="32"/>
    </location>
</feature>
<dbReference type="RefSeq" id="WP_328939143.1">
    <property type="nucleotide sequence ID" value="NZ_CP108133.1"/>
</dbReference>
<keyword evidence="3" id="KW-1185">Reference proteome</keyword>
<evidence type="ECO:0000313" key="3">
    <source>
        <dbReference type="Proteomes" id="UP001432166"/>
    </source>
</evidence>
<gene>
    <name evidence="2" type="ORF">OG288_36585</name>
</gene>
<sequence length="80" mass="7719">MPDQPDATGIGAVGDDRGGLDGPVAGGLEGDGETATVRIGAGQRPDGLDDHGAQGLVEGAQGPHLSFDAGAAVSLSRAGR</sequence>
<dbReference type="Proteomes" id="UP001432166">
    <property type="component" value="Chromosome"/>
</dbReference>
<protein>
    <submittedName>
        <fullName evidence="2">Uncharacterized protein</fullName>
    </submittedName>
</protein>
<proteinExistence type="predicted"/>
<name>A0ABZ1JPW8_9ACTN</name>